<evidence type="ECO:0000313" key="4">
    <source>
        <dbReference type="EMBL" id="GEB33696.1"/>
    </source>
</evidence>
<keyword evidence="1 4" id="KW-0808">Transferase</keyword>
<dbReference type="GO" id="GO:0016747">
    <property type="term" value="F:acyltransferase activity, transferring groups other than amino-acyl groups"/>
    <property type="evidence" value="ECO:0007669"/>
    <property type="project" value="InterPro"/>
</dbReference>
<dbReference type="RefSeq" id="WP_122962444.1">
    <property type="nucleotide sequence ID" value="NZ_BJMH01000015.1"/>
</dbReference>
<feature type="domain" description="N-acetyltransferase" evidence="3">
    <location>
        <begin position="6"/>
        <end position="208"/>
    </location>
</feature>
<dbReference type="InterPro" id="IPR050680">
    <property type="entry name" value="YpeA/RimI_acetyltransf"/>
</dbReference>
<dbReference type="PANTHER" id="PTHR43420:SF44">
    <property type="entry name" value="ACETYLTRANSFERASE YPEA"/>
    <property type="match status" value="1"/>
</dbReference>
<proteinExistence type="predicted"/>
<reference evidence="4 5" key="1">
    <citation type="submission" date="2019-06" db="EMBL/GenBank/DDBJ databases">
        <title>Whole genome shotgun sequence of Brevibacillus parabrevis NBRC 12334.</title>
        <authorList>
            <person name="Hosoyama A."/>
            <person name="Uohara A."/>
            <person name="Ohji S."/>
            <person name="Ichikawa N."/>
        </authorList>
    </citation>
    <scope>NUCLEOTIDE SEQUENCE [LARGE SCALE GENOMIC DNA]</scope>
    <source>
        <strain evidence="4 5">NBRC 12334</strain>
    </source>
</reference>
<dbReference type="InterPro" id="IPR016181">
    <property type="entry name" value="Acyl_CoA_acyltransferase"/>
</dbReference>
<dbReference type="STRING" id="54914.AV540_14265"/>
<accession>A0A4Y3PNZ9</accession>
<dbReference type="EMBL" id="BJMH01000015">
    <property type="protein sequence ID" value="GEB33696.1"/>
    <property type="molecule type" value="Genomic_DNA"/>
</dbReference>
<dbReference type="Proteomes" id="UP000316882">
    <property type="component" value="Unassembled WGS sequence"/>
</dbReference>
<sequence length="213" mass="24719">MNVSPITLEPMQAKYNQPVSRLLVESFRNKFQPLTKMSDSELARCFEILLHHFPDEPASQRAVAVQNGEVVGTLSLKWKTAEEAKQENLFPPWDEFKTFGKWQLLKLTIGLYCLTHQLKVGECYIADVAVHPLHQGKGVGKLLMQWALNEWQDRPQLDQLSLHVSGKNQRAKQLYEQLSFRTQTRQQSLTSLLLFKEYEWEYMVRTRRAGESA</sequence>
<name>A0A4Y3PNZ9_BREPA</name>
<dbReference type="AlphaFoldDB" id="A0A4Y3PNZ9"/>
<evidence type="ECO:0000259" key="3">
    <source>
        <dbReference type="PROSITE" id="PS51186"/>
    </source>
</evidence>
<keyword evidence="2" id="KW-0012">Acyltransferase</keyword>
<evidence type="ECO:0000256" key="2">
    <source>
        <dbReference type="ARBA" id="ARBA00023315"/>
    </source>
</evidence>
<dbReference type="CDD" id="cd04301">
    <property type="entry name" value="NAT_SF"/>
    <property type="match status" value="1"/>
</dbReference>
<dbReference type="Gene3D" id="3.40.630.30">
    <property type="match status" value="1"/>
</dbReference>
<organism evidence="4 5">
    <name type="scientific">Brevibacillus parabrevis</name>
    <dbReference type="NCBI Taxonomy" id="54914"/>
    <lineage>
        <taxon>Bacteria</taxon>
        <taxon>Bacillati</taxon>
        <taxon>Bacillota</taxon>
        <taxon>Bacilli</taxon>
        <taxon>Bacillales</taxon>
        <taxon>Paenibacillaceae</taxon>
        <taxon>Brevibacillus</taxon>
    </lineage>
</organism>
<dbReference type="InterPro" id="IPR000182">
    <property type="entry name" value="GNAT_dom"/>
</dbReference>
<dbReference type="PROSITE" id="PS51186">
    <property type="entry name" value="GNAT"/>
    <property type="match status" value="1"/>
</dbReference>
<dbReference type="PANTHER" id="PTHR43420">
    <property type="entry name" value="ACETYLTRANSFERASE"/>
    <property type="match status" value="1"/>
</dbReference>
<evidence type="ECO:0000256" key="1">
    <source>
        <dbReference type="ARBA" id="ARBA00022679"/>
    </source>
</evidence>
<evidence type="ECO:0000313" key="5">
    <source>
        <dbReference type="Proteomes" id="UP000316882"/>
    </source>
</evidence>
<gene>
    <name evidence="4" type="ORF">BPA01_32760</name>
</gene>
<protein>
    <submittedName>
        <fullName evidence="4">N-acetyltransferase</fullName>
    </submittedName>
</protein>
<dbReference type="Pfam" id="PF00583">
    <property type="entry name" value="Acetyltransf_1"/>
    <property type="match status" value="1"/>
</dbReference>
<dbReference type="SUPFAM" id="SSF55729">
    <property type="entry name" value="Acyl-CoA N-acyltransferases (Nat)"/>
    <property type="match status" value="1"/>
</dbReference>
<keyword evidence="5" id="KW-1185">Reference proteome</keyword>
<comment type="caution">
    <text evidence="4">The sequence shown here is derived from an EMBL/GenBank/DDBJ whole genome shotgun (WGS) entry which is preliminary data.</text>
</comment>